<proteinExistence type="inferred from homology"/>
<feature type="compositionally biased region" description="Basic and acidic residues" evidence="15">
    <location>
        <begin position="1204"/>
        <end position="1214"/>
    </location>
</feature>
<dbReference type="GO" id="GO:0005743">
    <property type="term" value="C:mitochondrial inner membrane"/>
    <property type="evidence" value="ECO:0007669"/>
    <property type="project" value="UniProtKB-SubCell"/>
</dbReference>
<keyword evidence="7" id="KW-0999">Mitochondrion inner membrane</keyword>
<name>A0A484K0J5_9ASTE</name>
<evidence type="ECO:0000256" key="14">
    <source>
        <dbReference type="ARBA" id="ARBA00049010"/>
    </source>
</evidence>
<evidence type="ECO:0000259" key="17">
    <source>
        <dbReference type="Pfam" id="PF10551"/>
    </source>
</evidence>
<evidence type="ECO:0000256" key="7">
    <source>
        <dbReference type="ARBA" id="ARBA00022792"/>
    </source>
</evidence>
<feature type="domain" description="FAD/NAD(P)-binding" evidence="16">
    <location>
        <begin position="107"/>
        <end position="408"/>
    </location>
</feature>
<comment type="cofactor">
    <cofactor evidence="1">
        <name>FAD</name>
        <dbReference type="ChEBI" id="CHEBI:57692"/>
    </cofactor>
</comment>
<keyword evidence="11" id="KW-0496">Mitochondrion</keyword>
<accession>A0A484K0J5</accession>
<evidence type="ECO:0000256" key="13">
    <source>
        <dbReference type="ARBA" id="ARBA00047599"/>
    </source>
</evidence>
<protein>
    <recommendedName>
        <fullName evidence="5">NADH:ubiquinone reductase (non-electrogenic)</fullName>
        <ecNumber evidence="5">1.6.5.9</ecNumber>
    </recommendedName>
</protein>
<feature type="region of interest" description="Disordered" evidence="15">
    <location>
        <begin position="1187"/>
        <end position="1214"/>
    </location>
</feature>
<evidence type="ECO:0000256" key="12">
    <source>
        <dbReference type="ARBA" id="ARBA00023140"/>
    </source>
</evidence>
<feature type="compositionally biased region" description="Polar residues" evidence="15">
    <location>
        <begin position="24"/>
        <end position="34"/>
    </location>
</feature>
<comment type="subcellular location">
    <subcellularLocation>
        <location evidence="3">Mitochondrion inner membrane</location>
        <topology evidence="3">Peripheral membrane protein</topology>
    </subcellularLocation>
    <subcellularLocation>
        <location evidence="2">Peroxisome</location>
    </subcellularLocation>
</comment>
<feature type="region of interest" description="Disordered" evidence="15">
    <location>
        <begin position="584"/>
        <end position="617"/>
    </location>
</feature>
<dbReference type="InterPro" id="IPR023753">
    <property type="entry name" value="FAD/NAD-binding_dom"/>
</dbReference>
<keyword evidence="9" id="KW-0560">Oxidoreductase</keyword>
<evidence type="ECO:0000256" key="3">
    <source>
        <dbReference type="ARBA" id="ARBA00004637"/>
    </source>
</evidence>
<sequence>MALARIARTGLRRSGGTVGPYTTDHCSLSTQTNPSSIIGSVTPNGNMDHLSTPKKVNQTSLESTGMRFAPQYRFSHSQAQRVQPLDLQSESPKYPTLEATKPGEKPRVVVLGSGWAACRFLKGLDTTVYDVVCISPRNHMVFTPLLASTCVGTLEFRTVAEPVLCETIGNGGQIREPYQFKVAYDKLVIASGAEPLTFGIKGVKEHAFFLREVNHAQEIRKRLLLNLMLSENPGVSEEEKEQLLHCVVIGGGPTGVEFSGELSDFIMRDVRQRYAHVKNYIRVTLIEANEILSSFDVGLREYATKHLTKVGVRLVRGVVKEVHPKKIILSDGSEVPYGLLVWSTGVGPSEFVKSLHLPKSPGGRVGVDEWLRVPSVDDVFALGDCAGFLEQTGKPVLPALAQVAERQGKYLVEQFNRIGKKTGGKALSAKDIPLGDPFVYNHLGSMASVGRYKALVDLRQSKGSQGISMAGFLSWFIWRSAYLTRVISWRNSSPETSFGSRVSCMEVFKERIMNRSSPVSGEDGIQELQGEEYLAFQFPPNPRNKEETDSGAIQVNGFDIGNIQVDSLRRHVGLVSQDITYMATPGEKKTNGDTGGNGRGGNTGRGGAAGQQQHSAHVATAALPGGSTSGESSAREVIPSLSVEQWETFKALLASVKEVPSEKLLVAEPHMMSLDDEDDVGLQHLPARGVVFLLQIGRLILRQKLPSRISQRRQILRQKLPAAVVHSLSSSHHLAAVFRHPAASTVQQSSSTVQHSPALSSSHLPVLNQRLIWVVVTVKEHRMPFLKVNRNLDIGHKKFMLNCVKANMGIMKSYRLFKETVGGYDNIGAMAVDFKNFKRDLKAYITGGDAQMVIDKLFRKHETCSAFHFEYDVDDNDQLTRLFWCDPVARKNYAMFGDVVSFDATYETNRYNMIFAPFTGVDNHRKCITFAAGLINKEEDESYAWLFRCFLNAMGNAPKCIITDQDPSLRCAVKQGFPGTVHRYCMWHIMKNVVKKVDDNLLKDADFLSKLNAIIWSHYLEPVDFETGQNFSLVELLMQFESAMESQRHKNADYNADDEACYPEFKTPLDIEKHASSVYTFTILYDVQAEICVACFSCRVLQVEELDDQHNQYIVKDNRAVEGKKTALNLLWSDIHYCVAAAEQKPDLLDGFSKVIQQQKNILQNALQSNLTSPQDQIFESFYGTSAPSNITTLPPPTSTQQGRWEENQKRFGD</sequence>
<comment type="similarity">
    <text evidence="4">Belongs to the NADH dehydrogenase family.</text>
</comment>
<dbReference type="PANTHER" id="PTHR43706:SF4">
    <property type="entry name" value="NADH:UBIQUINONE REDUCTASE (NON-ELECTROGENIC)"/>
    <property type="match status" value="1"/>
</dbReference>
<feature type="compositionally biased region" description="Polar residues" evidence="15">
    <location>
        <begin position="1187"/>
        <end position="1203"/>
    </location>
</feature>
<evidence type="ECO:0000256" key="1">
    <source>
        <dbReference type="ARBA" id="ARBA00001974"/>
    </source>
</evidence>
<evidence type="ECO:0000256" key="8">
    <source>
        <dbReference type="ARBA" id="ARBA00022827"/>
    </source>
</evidence>
<dbReference type="OrthoDB" id="747268at2759"/>
<dbReference type="SUPFAM" id="SSF51905">
    <property type="entry name" value="FAD/NAD(P)-binding domain"/>
    <property type="match status" value="2"/>
</dbReference>
<keyword evidence="6" id="KW-0285">Flavoprotein</keyword>
<evidence type="ECO:0000256" key="6">
    <source>
        <dbReference type="ARBA" id="ARBA00022630"/>
    </source>
</evidence>
<dbReference type="GO" id="GO:0005777">
    <property type="term" value="C:peroxisome"/>
    <property type="evidence" value="ECO:0007669"/>
    <property type="project" value="UniProtKB-SubCell"/>
</dbReference>
<evidence type="ECO:0000256" key="11">
    <source>
        <dbReference type="ARBA" id="ARBA00023128"/>
    </source>
</evidence>
<evidence type="ECO:0000313" key="20">
    <source>
        <dbReference type="Proteomes" id="UP000595140"/>
    </source>
</evidence>
<feature type="compositionally biased region" description="Gly residues" evidence="15">
    <location>
        <begin position="593"/>
        <end position="609"/>
    </location>
</feature>
<dbReference type="InterPro" id="IPR036188">
    <property type="entry name" value="FAD/NAD-bd_sf"/>
</dbReference>
<dbReference type="InterPro" id="IPR045024">
    <property type="entry name" value="NDH-2"/>
</dbReference>
<evidence type="ECO:0000256" key="9">
    <source>
        <dbReference type="ARBA" id="ARBA00023002"/>
    </source>
</evidence>
<dbReference type="PRINTS" id="PR00368">
    <property type="entry name" value="FADPNR"/>
</dbReference>
<feature type="domain" description="MULE transposase" evidence="17">
    <location>
        <begin position="899"/>
        <end position="992"/>
    </location>
</feature>
<evidence type="ECO:0000259" key="16">
    <source>
        <dbReference type="Pfam" id="PF07992"/>
    </source>
</evidence>
<dbReference type="InterPro" id="IPR018289">
    <property type="entry name" value="MULE_transposase_dom"/>
</dbReference>
<dbReference type="Pfam" id="PF10551">
    <property type="entry name" value="MULE"/>
    <property type="match status" value="1"/>
</dbReference>
<dbReference type="InterPro" id="IPR054585">
    <property type="entry name" value="NDH2-like_C"/>
</dbReference>
<dbReference type="PANTHER" id="PTHR43706">
    <property type="entry name" value="NADH DEHYDROGENASE"/>
    <property type="match status" value="1"/>
</dbReference>
<keyword evidence="12" id="KW-0576">Peroxisome</keyword>
<dbReference type="Proteomes" id="UP000595140">
    <property type="component" value="Unassembled WGS sequence"/>
</dbReference>
<comment type="catalytic activity">
    <reaction evidence="14">
        <text>a ubiquinone + NADH + H(+) = a ubiquinol + NAD(+)</text>
        <dbReference type="Rhea" id="RHEA:23152"/>
        <dbReference type="Rhea" id="RHEA-COMP:9565"/>
        <dbReference type="Rhea" id="RHEA-COMP:9566"/>
        <dbReference type="ChEBI" id="CHEBI:15378"/>
        <dbReference type="ChEBI" id="CHEBI:16389"/>
        <dbReference type="ChEBI" id="CHEBI:17976"/>
        <dbReference type="ChEBI" id="CHEBI:57540"/>
        <dbReference type="ChEBI" id="CHEBI:57945"/>
    </reaction>
</comment>
<dbReference type="GO" id="GO:0050136">
    <property type="term" value="F:NADH dehydrogenase (quinone) (non-electrogenic) activity"/>
    <property type="evidence" value="ECO:0007669"/>
    <property type="project" value="UniProtKB-EC"/>
</dbReference>
<dbReference type="Pfam" id="PF22366">
    <property type="entry name" value="NDH2_C"/>
    <property type="match status" value="1"/>
</dbReference>
<dbReference type="EMBL" id="OOIL02000002">
    <property type="protein sequence ID" value="VFQ58920.1"/>
    <property type="molecule type" value="Genomic_DNA"/>
</dbReference>
<evidence type="ECO:0000256" key="2">
    <source>
        <dbReference type="ARBA" id="ARBA00004275"/>
    </source>
</evidence>
<dbReference type="EC" id="1.6.5.9" evidence="5"/>
<evidence type="ECO:0000256" key="5">
    <source>
        <dbReference type="ARBA" id="ARBA00012637"/>
    </source>
</evidence>
<reference evidence="19 20" key="1">
    <citation type="submission" date="2018-04" db="EMBL/GenBank/DDBJ databases">
        <authorList>
            <person name="Vogel A."/>
        </authorList>
    </citation>
    <scope>NUCLEOTIDE SEQUENCE [LARGE SCALE GENOMIC DNA]</scope>
</reference>
<evidence type="ECO:0000256" key="10">
    <source>
        <dbReference type="ARBA" id="ARBA00023027"/>
    </source>
</evidence>
<dbReference type="AlphaFoldDB" id="A0A484K0J5"/>
<evidence type="ECO:0000259" key="18">
    <source>
        <dbReference type="Pfam" id="PF22366"/>
    </source>
</evidence>
<evidence type="ECO:0000256" key="4">
    <source>
        <dbReference type="ARBA" id="ARBA00005272"/>
    </source>
</evidence>
<organism evidence="19 20">
    <name type="scientific">Cuscuta campestris</name>
    <dbReference type="NCBI Taxonomy" id="132261"/>
    <lineage>
        <taxon>Eukaryota</taxon>
        <taxon>Viridiplantae</taxon>
        <taxon>Streptophyta</taxon>
        <taxon>Embryophyta</taxon>
        <taxon>Tracheophyta</taxon>
        <taxon>Spermatophyta</taxon>
        <taxon>Magnoliopsida</taxon>
        <taxon>eudicotyledons</taxon>
        <taxon>Gunneridae</taxon>
        <taxon>Pentapetalae</taxon>
        <taxon>asterids</taxon>
        <taxon>lamiids</taxon>
        <taxon>Solanales</taxon>
        <taxon>Convolvulaceae</taxon>
        <taxon>Cuscuteae</taxon>
        <taxon>Cuscuta</taxon>
        <taxon>Cuscuta subgen. Grammica</taxon>
        <taxon>Cuscuta sect. Cleistogrammica</taxon>
    </lineage>
</organism>
<feature type="domain" description="External alternative NADH-ubiquinone oxidoreductase-like C-terminal" evidence="18">
    <location>
        <begin position="442"/>
        <end position="491"/>
    </location>
</feature>
<dbReference type="Pfam" id="PF07992">
    <property type="entry name" value="Pyr_redox_2"/>
    <property type="match status" value="1"/>
</dbReference>
<gene>
    <name evidence="19" type="ORF">CCAM_LOCUS696</name>
</gene>
<keyword evidence="7" id="KW-0472">Membrane</keyword>
<keyword evidence="10" id="KW-0520">NAD</keyword>
<comment type="catalytic activity">
    <reaction evidence="13">
        <text>a quinone + NADH + H(+) = a quinol + NAD(+)</text>
        <dbReference type="Rhea" id="RHEA:46160"/>
        <dbReference type="ChEBI" id="CHEBI:15378"/>
        <dbReference type="ChEBI" id="CHEBI:24646"/>
        <dbReference type="ChEBI" id="CHEBI:57540"/>
        <dbReference type="ChEBI" id="CHEBI:57945"/>
        <dbReference type="ChEBI" id="CHEBI:132124"/>
        <dbReference type="EC" id="1.6.5.9"/>
    </reaction>
</comment>
<evidence type="ECO:0000313" key="19">
    <source>
        <dbReference type="EMBL" id="VFQ58920.1"/>
    </source>
</evidence>
<dbReference type="Gene3D" id="3.50.50.100">
    <property type="match status" value="1"/>
</dbReference>
<evidence type="ECO:0000256" key="15">
    <source>
        <dbReference type="SAM" id="MobiDB-lite"/>
    </source>
</evidence>
<keyword evidence="8" id="KW-0274">FAD</keyword>
<feature type="region of interest" description="Disordered" evidence="15">
    <location>
        <begin position="1"/>
        <end position="34"/>
    </location>
</feature>
<keyword evidence="20" id="KW-1185">Reference proteome</keyword>